<accession>A0A8H5LJ69</accession>
<comment type="caution">
    <text evidence="3">The sequence shown here is derived from an EMBL/GenBank/DDBJ whole genome shotgun (WGS) entry which is preliminary data.</text>
</comment>
<feature type="coiled-coil region" evidence="1">
    <location>
        <begin position="126"/>
        <end position="160"/>
    </location>
</feature>
<keyword evidence="4" id="KW-1185">Reference proteome</keyword>
<dbReference type="InterPro" id="IPR025554">
    <property type="entry name" value="DUF4140"/>
</dbReference>
<dbReference type="InterPro" id="IPR011935">
    <property type="entry name" value="CHP02231"/>
</dbReference>
<feature type="domain" description="DUF4140" evidence="2">
    <location>
        <begin position="23"/>
        <end position="153"/>
    </location>
</feature>
<dbReference type="EMBL" id="JAACJO010000004">
    <property type="protein sequence ID" value="KAF5359510.1"/>
    <property type="molecule type" value="Genomic_DNA"/>
</dbReference>
<gene>
    <name evidence="3" type="ORF">D9756_002979</name>
</gene>
<dbReference type="Pfam" id="PF13600">
    <property type="entry name" value="DUF4140"/>
    <property type="match status" value="1"/>
</dbReference>
<reference evidence="3 4" key="1">
    <citation type="journal article" date="2020" name="ISME J.">
        <title>Uncovering the hidden diversity of litter-decomposition mechanisms in mushroom-forming fungi.</title>
        <authorList>
            <person name="Floudas D."/>
            <person name="Bentzer J."/>
            <person name="Ahren D."/>
            <person name="Johansson T."/>
            <person name="Persson P."/>
            <person name="Tunlid A."/>
        </authorList>
    </citation>
    <scope>NUCLEOTIDE SEQUENCE [LARGE SCALE GENOMIC DNA]</scope>
    <source>
        <strain evidence="3 4">CBS 146.42</strain>
    </source>
</reference>
<evidence type="ECO:0000259" key="2">
    <source>
        <dbReference type="Pfam" id="PF13600"/>
    </source>
</evidence>
<keyword evidence="1" id="KW-0175">Coiled coil</keyword>
<evidence type="ECO:0000256" key="1">
    <source>
        <dbReference type="SAM" id="Coils"/>
    </source>
</evidence>
<dbReference type="AlphaFoldDB" id="A0A8H5LJ69"/>
<proteinExistence type="predicted"/>
<evidence type="ECO:0000313" key="3">
    <source>
        <dbReference type="EMBL" id="KAF5359510.1"/>
    </source>
</evidence>
<dbReference type="PANTHER" id="PTHR31005:SF8">
    <property type="entry name" value="DUF4139 DOMAIN-CONTAINING PROTEIN"/>
    <property type="match status" value="1"/>
</dbReference>
<dbReference type="OrthoDB" id="10068793at2759"/>
<name>A0A8H5LJ69_9AGAR</name>
<protein>
    <recommendedName>
        <fullName evidence="2">DUF4140 domain-containing protein</fullName>
    </recommendedName>
</protein>
<dbReference type="Proteomes" id="UP000559027">
    <property type="component" value="Unassembled WGS sequence"/>
</dbReference>
<organism evidence="3 4">
    <name type="scientific">Leucocoprinus leucothites</name>
    <dbReference type="NCBI Taxonomy" id="201217"/>
    <lineage>
        <taxon>Eukaryota</taxon>
        <taxon>Fungi</taxon>
        <taxon>Dikarya</taxon>
        <taxon>Basidiomycota</taxon>
        <taxon>Agaricomycotina</taxon>
        <taxon>Agaricomycetes</taxon>
        <taxon>Agaricomycetidae</taxon>
        <taxon>Agaricales</taxon>
        <taxon>Agaricineae</taxon>
        <taxon>Agaricaceae</taxon>
        <taxon>Leucocoprinus</taxon>
    </lineage>
</organism>
<sequence>MAQTPRTINLDAPSQSKISSLELFPEWAEVTRRFSVDLEEGMTQLIISRLPNSLNLDTLSVAYDKGTGASTHAISVSKREQREPRGRKKVVEQALGRCNHTKMSLNNYFGSINPETLVGGSLQYALDSYRATFENTVKEEQELEEELESIQAKEREENGRSQDLIVTITVHVPQPGKTSLSVIYAAQGVTCQVKYIINVEEKKEAPDGWADTGSLLYLAAIVNNTGELWVNMPYIRIHTTSPDLVTPMSLENQLGLESPKASKATITENTFFLDPDKPAPIPSDGNYHELTLVKIDFKPKFTLFVAPKFDNRVYLKVSHEYASQYDYVLNIREASFKNLSSWGLLPGVARVFISNHFSCQAQINEVHQGEYFECPLRVETGIQVWTSERSSSEGPQQEGHALFRERTLVIKNERSTSVRDLCVVDIARDLGEEGTLIEPALQRGTRERIELYDDDEPLRSVYAQWDEKLEFSRGEDIVKSLDEEGKIRWVCSLGPGAAVQLKFEWACRNPQTY</sequence>
<evidence type="ECO:0000313" key="4">
    <source>
        <dbReference type="Proteomes" id="UP000559027"/>
    </source>
</evidence>
<dbReference type="PANTHER" id="PTHR31005">
    <property type="entry name" value="DUF4139 DOMAIN-CONTAINING PROTEIN"/>
    <property type="match status" value="1"/>
</dbReference>